<dbReference type="EMBL" id="CP092418">
    <property type="protein sequence ID" value="USD23613.1"/>
    <property type="molecule type" value="Genomic_DNA"/>
</dbReference>
<comment type="subcellular location">
    <subcellularLocation>
        <location evidence="1">Fimbrium</location>
    </subcellularLocation>
</comment>
<evidence type="ECO:0000256" key="2">
    <source>
        <dbReference type="ARBA" id="ARBA00008387"/>
    </source>
</evidence>
<dbReference type="Pfam" id="PF05567">
    <property type="entry name" value="T4P_PilY1"/>
    <property type="match status" value="1"/>
</dbReference>
<evidence type="ECO:0000259" key="8">
    <source>
        <dbReference type="Pfam" id="PF05567"/>
    </source>
</evidence>
<keyword evidence="7" id="KW-0732">Signal</keyword>
<keyword evidence="5" id="KW-0106">Calcium</keyword>
<evidence type="ECO:0000256" key="6">
    <source>
        <dbReference type="ARBA" id="ARBA00023263"/>
    </source>
</evidence>
<evidence type="ECO:0000256" key="7">
    <source>
        <dbReference type="SAM" id="SignalP"/>
    </source>
</evidence>
<dbReference type="Proteomes" id="UP001055658">
    <property type="component" value="Chromosome"/>
</dbReference>
<feature type="domain" description="PilY1 beta-propeller" evidence="8">
    <location>
        <begin position="661"/>
        <end position="979"/>
    </location>
</feature>
<keyword evidence="10" id="KW-1185">Reference proteome</keyword>
<keyword evidence="3" id="KW-1029">Fimbrium biogenesis</keyword>
<evidence type="ECO:0000256" key="1">
    <source>
        <dbReference type="ARBA" id="ARBA00004561"/>
    </source>
</evidence>
<proteinExistence type="inferred from homology"/>
<name>A0ABY4VH07_9GAMM</name>
<dbReference type="InterPro" id="IPR008707">
    <property type="entry name" value="B-propeller_PilY1"/>
</dbReference>
<dbReference type="SUPFAM" id="SSF50998">
    <property type="entry name" value="Quinoprotein alcohol dehydrogenase-like"/>
    <property type="match status" value="1"/>
</dbReference>
<dbReference type="InterPro" id="IPR011047">
    <property type="entry name" value="Quinoprotein_ADH-like_sf"/>
</dbReference>
<evidence type="ECO:0000256" key="4">
    <source>
        <dbReference type="ARBA" id="ARBA00022723"/>
    </source>
</evidence>
<accession>A0ABY4VH07</accession>
<reference evidence="9" key="1">
    <citation type="submission" date="2022-02" db="EMBL/GenBank/DDBJ databases">
        <title>Coral-associated bacteria.</title>
        <authorList>
            <person name="Tang K."/>
            <person name="Wang X."/>
        </authorList>
    </citation>
    <scope>NUCLEOTIDE SEQUENCE</scope>
    <source>
        <strain evidence="9">SCSIO 43006</strain>
    </source>
</reference>
<gene>
    <name evidence="9" type="ORF">MJO52_02855</name>
</gene>
<organism evidence="9 10">
    <name type="scientific">Microbulbifer variabilis</name>
    <dbReference type="NCBI Taxonomy" id="266805"/>
    <lineage>
        <taxon>Bacteria</taxon>
        <taxon>Pseudomonadati</taxon>
        <taxon>Pseudomonadota</taxon>
        <taxon>Gammaproteobacteria</taxon>
        <taxon>Cellvibrionales</taxon>
        <taxon>Microbulbiferaceae</taxon>
        <taxon>Microbulbifer</taxon>
    </lineage>
</organism>
<feature type="chain" id="PRO_5047390290" description="PilY1 beta-propeller domain-containing protein" evidence="7">
    <location>
        <begin position="22"/>
        <end position="1137"/>
    </location>
</feature>
<keyword evidence="6" id="KW-0281">Fimbrium</keyword>
<evidence type="ECO:0000313" key="9">
    <source>
        <dbReference type="EMBL" id="USD23613.1"/>
    </source>
</evidence>
<comment type="similarity">
    <text evidence="2">Belongs to the PilY1 family.</text>
</comment>
<evidence type="ECO:0000256" key="3">
    <source>
        <dbReference type="ARBA" id="ARBA00022558"/>
    </source>
</evidence>
<keyword evidence="4" id="KW-0479">Metal-binding</keyword>
<protein>
    <recommendedName>
        <fullName evidence="8">PilY1 beta-propeller domain-containing protein</fullName>
    </recommendedName>
</protein>
<evidence type="ECO:0000256" key="5">
    <source>
        <dbReference type="ARBA" id="ARBA00022837"/>
    </source>
</evidence>
<sequence length="1137" mass="123516">MRKIAMSFISRKIKSFSAVIAASLTLGIAHSAASLTLSQQPLFLKQGTDPNIMFVLDDSGSMQFEVTPSEVANYFNKLDRVVYVFPNTETNSSSVKFVPCPYADGNTSSCDYWANGDQAIPRFEADNKWAAYFRSAYNNKTYYNPEIRYEPWSKEDGSLWPAANPEAAYHNPANTSKGWRNLTVDNYQRAKCWLWDSANKNSHKSDACGNGYLYFYPATYFQYSGNGSLFDSSNYTRKEIRSGLTFPRSEDRTDCKLSTTSCSYEEEIQNFANWYSYYRSRVLLSRAGIGKAFSSQTEGLRVGFGTLNKGTSNVDQVSTGTIISGVRAFSGDDREDFFENLYGVDIPQAGTPLLSALKRVGDYYSRTDRNGPWAGEPGTNDSSAQVACRASYTILMTDGYGNDYSSISSFGNVDGNDGNPFQDSRSNTLADIARYYWENDLHGSLDNKVDSGEADPADWQHMVTFGVGLGVTGSVDSDTAFNAIESGAAISWPNPNNSDAAKLDDLLHAGVNSRGGFYNAANATVFASQLSDLLTRINEREASSSSVAANSTRLSTDSAIFQAIFNSGDWSGEIKSIRLESDGTLSDTTLWSTSTAGKIPTNNRDIITFDGSDTVNFSWSNLTSSQKAALISTDDEDLAKQRLNWVRGEDVDGLRDRAVLLGDVVNASPVLASNKDQKFKTLPDNLGGDSYQDYLEGRKNNRSEILYVSSNDGMLHAFDSSDGSEKFAYVPSAIYSKLKNVAALDYGTEDNPHQYLVDGPLFVSDAYFAKNKSGSPKWMNVLVGTYGAGAKGLFALDITDPENPDILFEIDGSNPDIGNILGRPIIAPTEDGWKVIFGNGYNSASDKAKLLVIDLADPADIQVIATNTNTDNGLAGPSLLIDSNRVVHAAYAGDLMGNMWKFDISGSKWQLAFSGNAPLFTARDPNGKVQPITSTPVLGSNAEVDGAIMVYFGTGKYVSQTDQTAGSIIHSFYGIVDKGVVLSGTDRSDLMQKSIVETGNSRSVTNDGDTSWWPTKSGWYLDFNSTGSSISGERVISKPLLINDRLIFPTLIPSDDPCVAGASGWIMELVALGDPRFSGESIIGGSKKVDEAIIGFSDVIIAGRKIIAPYIDVGGNAGTTGGFRIGGIERISWRRIR</sequence>
<evidence type="ECO:0000313" key="10">
    <source>
        <dbReference type="Proteomes" id="UP001055658"/>
    </source>
</evidence>
<dbReference type="RefSeq" id="WP_252085956.1">
    <property type="nucleotide sequence ID" value="NZ_CP092418.1"/>
</dbReference>
<feature type="signal peptide" evidence="7">
    <location>
        <begin position="1"/>
        <end position="21"/>
    </location>
</feature>